<dbReference type="RefSeq" id="WP_015788326.1">
    <property type="nucleotide sequence ID" value="NC_013158.1"/>
</dbReference>
<dbReference type="OrthoDB" id="242271at2157"/>
<dbReference type="GeneID" id="8382825"/>
<gene>
    <name evidence="3" type="ordered locus">Huta_0558</name>
</gene>
<dbReference type="Proteomes" id="UP000002071">
    <property type="component" value="Chromosome"/>
</dbReference>
<sequence length="682" mass="71880">MTSDGTSLRLFDRNQPWGRRYRRLAHAGRRLERGVFGDRWGLFVFLLALVVSGLIWRVGIFITDSYTVGNAFVALTEGHLDVRRIVYGESLATPGMHVVNGQLYGRNFGQLVLSLPAYWLLSGLSMLVDPRILLAALWSLSVLGLGSVLGSLVQRERMFTVAGSLLATGSFLANVAIATDFDTVYLPFAALQLTGIIAGGLVGVVLYRLCRRLQTARVGVAAGILGVLGTPVLLWAPIPKRHVFTTLFPLAAVTTLALSRAGGPSPKRSDARKRWTHALAYGFVGATAWIHAAEGLLLFLVLLFTDLLTGETAWRPGRTTAAILLVLGLSLVPLAATNAAISGDPFEPPRELPNYHGQELVNADPSADAGGSSGPGDASDGDRPAGSTDDGPPESPDSLFPDVVGLVVGAGAAVSATLQSVFDSLERLGSELSEGIMTAVTEPVRVYQTFLRSGYLAGVAGEDGTAAISLTVLESMPLLGGLLALPVAATQRFLNRTSSFTSWLRRPVGTADIGLGAYAIALTLLYLPRLPLHAQLTVRYLLPVFPIGLYFCLRSPSIRRPIEAHAPSLWWGYTVGLFIGGQVLVIAVVALTSTFGEAVQLHAVIALGLAGALAVTAVSSAVFENLSVGRSLAVMLGLTAAATTAFVVLVSIGYTDAIGTYPNGGDHAVPFVRLLADAVTLA</sequence>
<dbReference type="eggNOG" id="arCOG06944">
    <property type="taxonomic scope" value="Archaea"/>
</dbReference>
<feature type="transmembrane region" description="Helical" evidence="2">
    <location>
        <begin position="132"/>
        <end position="152"/>
    </location>
</feature>
<evidence type="ECO:0000313" key="3">
    <source>
        <dbReference type="EMBL" id="ACV10745.1"/>
    </source>
</evidence>
<evidence type="ECO:0000313" key="4">
    <source>
        <dbReference type="Proteomes" id="UP000002071"/>
    </source>
</evidence>
<accession>C7NST4</accession>
<feature type="transmembrane region" description="Helical" evidence="2">
    <location>
        <begin position="632"/>
        <end position="654"/>
    </location>
</feature>
<feature type="compositionally biased region" description="Low complexity" evidence="1">
    <location>
        <begin position="363"/>
        <end position="378"/>
    </location>
</feature>
<dbReference type="STRING" id="519442.Huta_0558"/>
<dbReference type="AlphaFoldDB" id="C7NST4"/>
<evidence type="ECO:0000256" key="1">
    <source>
        <dbReference type="SAM" id="MobiDB-lite"/>
    </source>
</evidence>
<keyword evidence="4" id="KW-1185">Reference proteome</keyword>
<keyword evidence="2" id="KW-1133">Transmembrane helix</keyword>
<evidence type="ECO:0000256" key="2">
    <source>
        <dbReference type="SAM" id="Phobius"/>
    </source>
</evidence>
<organism evidence="3 4">
    <name type="scientific">Halorhabdus utahensis (strain DSM 12940 / JCM 11049 / AX-2)</name>
    <dbReference type="NCBI Taxonomy" id="519442"/>
    <lineage>
        <taxon>Archaea</taxon>
        <taxon>Methanobacteriati</taxon>
        <taxon>Methanobacteriota</taxon>
        <taxon>Stenosarchaea group</taxon>
        <taxon>Halobacteria</taxon>
        <taxon>Halobacteriales</taxon>
        <taxon>Haloarculaceae</taxon>
        <taxon>Halorhabdus</taxon>
    </lineage>
</organism>
<proteinExistence type="predicted"/>
<feature type="transmembrane region" description="Helical" evidence="2">
    <location>
        <begin position="603"/>
        <end position="623"/>
    </location>
</feature>
<dbReference type="HOGENOM" id="CLU_429390_0_0_2"/>
<protein>
    <recommendedName>
        <fullName evidence="5">Glycosyltransferase RgtA/B/C/D-like domain-containing protein</fullName>
    </recommendedName>
</protein>
<keyword evidence="2" id="KW-0812">Transmembrane</keyword>
<dbReference type="KEGG" id="hut:Huta_0558"/>
<feature type="transmembrane region" description="Helical" evidence="2">
    <location>
        <begin position="569"/>
        <end position="591"/>
    </location>
</feature>
<keyword evidence="2" id="KW-0472">Membrane</keyword>
<feature type="transmembrane region" description="Helical" evidence="2">
    <location>
        <begin position="279"/>
        <end position="301"/>
    </location>
</feature>
<feature type="region of interest" description="Disordered" evidence="1">
    <location>
        <begin position="345"/>
        <end position="400"/>
    </location>
</feature>
<feature type="transmembrane region" description="Helical" evidence="2">
    <location>
        <begin position="509"/>
        <end position="528"/>
    </location>
</feature>
<feature type="transmembrane region" description="Helical" evidence="2">
    <location>
        <begin position="159"/>
        <end position="178"/>
    </location>
</feature>
<feature type="transmembrane region" description="Helical" evidence="2">
    <location>
        <begin position="184"/>
        <end position="206"/>
    </location>
</feature>
<feature type="transmembrane region" description="Helical" evidence="2">
    <location>
        <begin position="466"/>
        <end position="488"/>
    </location>
</feature>
<feature type="transmembrane region" description="Helical" evidence="2">
    <location>
        <begin position="218"/>
        <end position="236"/>
    </location>
</feature>
<evidence type="ECO:0008006" key="5">
    <source>
        <dbReference type="Google" id="ProtNLM"/>
    </source>
</evidence>
<feature type="transmembrane region" description="Helical" evidence="2">
    <location>
        <begin position="321"/>
        <end position="341"/>
    </location>
</feature>
<name>C7NST4_HALUD</name>
<dbReference type="EMBL" id="CP001687">
    <property type="protein sequence ID" value="ACV10745.1"/>
    <property type="molecule type" value="Genomic_DNA"/>
</dbReference>
<reference evidence="3 4" key="1">
    <citation type="journal article" date="2009" name="Stand. Genomic Sci.">
        <title>Complete genome sequence of Halorhabdus utahensis type strain (AX-2).</title>
        <authorList>
            <person name="Anderson I."/>
            <person name="Tindall B.J."/>
            <person name="Pomrenke H."/>
            <person name="Goker M."/>
            <person name="Lapidus A."/>
            <person name="Nolan M."/>
            <person name="Copeland A."/>
            <person name="Glavina Del Rio T."/>
            <person name="Chen F."/>
            <person name="Tice H."/>
            <person name="Cheng J.F."/>
            <person name="Lucas S."/>
            <person name="Chertkov O."/>
            <person name="Bruce D."/>
            <person name="Brettin T."/>
            <person name="Detter J.C."/>
            <person name="Han C."/>
            <person name="Goodwin L."/>
            <person name="Land M."/>
            <person name="Hauser L."/>
            <person name="Chang Y.J."/>
            <person name="Jeffries C.D."/>
            <person name="Pitluck S."/>
            <person name="Pati A."/>
            <person name="Mavromatis K."/>
            <person name="Ivanova N."/>
            <person name="Ovchinnikova G."/>
            <person name="Chen A."/>
            <person name="Palaniappan K."/>
            <person name="Chain P."/>
            <person name="Rohde M."/>
            <person name="Bristow J."/>
            <person name="Eisen J.A."/>
            <person name="Markowitz V."/>
            <person name="Hugenholtz P."/>
            <person name="Kyrpides N.C."/>
            <person name="Klenk H.P."/>
        </authorList>
    </citation>
    <scope>NUCLEOTIDE SEQUENCE [LARGE SCALE GENOMIC DNA]</scope>
    <source>
        <strain evidence="4">DSM 12940 / JCM 11049 / AX-2</strain>
    </source>
</reference>
<feature type="transmembrane region" description="Helical" evidence="2">
    <location>
        <begin position="242"/>
        <end position="258"/>
    </location>
</feature>
<feature type="transmembrane region" description="Helical" evidence="2">
    <location>
        <begin position="40"/>
        <end position="62"/>
    </location>
</feature>